<evidence type="ECO:0000313" key="2">
    <source>
        <dbReference type="Proteomes" id="UP000247980"/>
    </source>
</evidence>
<dbReference type="OrthoDB" id="5517693at2"/>
<dbReference type="EMBL" id="QJVC01000002">
    <property type="protein sequence ID" value="PYI39874.1"/>
    <property type="molecule type" value="Genomic_DNA"/>
</dbReference>
<dbReference type="Proteomes" id="UP000247980">
    <property type="component" value="Unassembled WGS sequence"/>
</dbReference>
<dbReference type="AlphaFoldDB" id="A0A2V5IZI8"/>
<comment type="caution">
    <text evidence="1">The sequence shown here is derived from an EMBL/GenBank/DDBJ whole genome shotgun (WGS) entry which is preliminary data.</text>
</comment>
<reference evidence="1 2" key="1">
    <citation type="submission" date="2018-05" db="EMBL/GenBank/DDBJ databases">
        <title>Genetic diversity of glacier-inhabiting Cryobacterium bacteria in China and description of Cryobacterium mengkeensis sp. nov. and Arthrobacter glacialis sp. nov.</title>
        <authorList>
            <person name="Liu Q."/>
            <person name="Xin Y.-H."/>
        </authorList>
    </citation>
    <scope>NUCLEOTIDE SEQUENCE [LARGE SCALE GENOMIC DNA]</scope>
    <source>
        <strain evidence="1 2">B7</strain>
    </source>
</reference>
<dbReference type="RefSeq" id="WP_110484047.1">
    <property type="nucleotide sequence ID" value="NZ_QJVC01000002.1"/>
</dbReference>
<proteinExistence type="predicted"/>
<evidence type="ECO:0008006" key="3">
    <source>
        <dbReference type="Google" id="ProtNLM"/>
    </source>
</evidence>
<accession>A0A2V5IZI8</accession>
<keyword evidence="2" id="KW-1185">Reference proteome</keyword>
<sequence>MNKPRLISAAQYNDTGRDRHKLVTAQKRGELVRVRRGIYVESAEWSKLSGRERYGLRALACVRLAQSEPVFCHATAALLWGLWIVGVPQKLHTVTEVTRGGRSSSGVVRHVGSRTEGVQRCGPVLITDKLTTTMQLINTLSFSAAVTVCDSALRVPRRSVVANHFERPDADPFHWDATWELDEPQGAALLPEELRAAAAQLPSKAGQTRALKIINFASALSGSAGESLSRVKMFELGFPAPVLQQRFSLDDGRAALVDFWFKKERAVGEFDGKGKYLRDDWGQGRSMADRIMAEKRRENQIRAQVSGFARWDWQDLKDTQRFISILRQAGLRQK</sequence>
<evidence type="ECO:0000313" key="1">
    <source>
        <dbReference type="EMBL" id="PYI39874.1"/>
    </source>
</evidence>
<protein>
    <recommendedName>
        <fullName evidence="3">Transcriptional regulator, AbiEi antitoxin, Type IV TA system</fullName>
    </recommendedName>
</protein>
<organism evidence="1 2">
    <name type="scientific">Arthrobacter psychrolactophilus</name>
    <dbReference type="NCBI Taxonomy" id="92442"/>
    <lineage>
        <taxon>Bacteria</taxon>
        <taxon>Bacillati</taxon>
        <taxon>Actinomycetota</taxon>
        <taxon>Actinomycetes</taxon>
        <taxon>Micrococcales</taxon>
        <taxon>Micrococcaceae</taxon>
        <taxon>Arthrobacter</taxon>
    </lineage>
</organism>
<name>A0A2V5IZI8_9MICC</name>
<gene>
    <name evidence="1" type="ORF">CVS30_04230</name>
</gene>